<dbReference type="Proteomes" id="UP001165044">
    <property type="component" value="Unassembled WGS sequence"/>
</dbReference>
<comment type="caution">
    <text evidence="3">The sequence shown here is derived from an EMBL/GenBank/DDBJ whole genome shotgun (WGS) entry which is preliminary data.</text>
</comment>
<dbReference type="Pfam" id="PF13616">
    <property type="entry name" value="Rotamase_3"/>
    <property type="match status" value="1"/>
</dbReference>
<dbReference type="RefSeq" id="WP_285609228.1">
    <property type="nucleotide sequence ID" value="NZ_BSDC01000003.1"/>
</dbReference>
<dbReference type="PROSITE" id="PS51257">
    <property type="entry name" value="PROKAR_LIPOPROTEIN"/>
    <property type="match status" value="1"/>
</dbReference>
<organism evidence="3 4">
    <name type="scientific">Geothrix edaphica</name>
    <dbReference type="NCBI Taxonomy" id="2927976"/>
    <lineage>
        <taxon>Bacteria</taxon>
        <taxon>Pseudomonadati</taxon>
        <taxon>Acidobacteriota</taxon>
        <taxon>Holophagae</taxon>
        <taxon>Holophagales</taxon>
        <taxon>Holophagaceae</taxon>
        <taxon>Geothrix</taxon>
    </lineage>
</organism>
<dbReference type="Pfam" id="PF13145">
    <property type="entry name" value="Rotamase_2"/>
    <property type="match status" value="1"/>
</dbReference>
<dbReference type="PANTHER" id="PTHR47245:SF2">
    <property type="entry name" value="PEPTIDYL-PROLYL CIS-TRANS ISOMERASE HP_0175-RELATED"/>
    <property type="match status" value="1"/>
</dbReference>
<dbReference type="PROSITE" id="PS50198">
    <property type="entry name" value="PPIC_PPIASE_2"/>
    <property type="match status" value="1"/>
</dbReference>
<dbReference type="InterPro" id="IPR050245">
    <property type="entry name" value="PrsA_foldase"/>
</dbReference>
<protein>
    <recommendedName>
        <fullName evidence="2">PpiC domain-containing protein</fullName>
    </recommendedName>
</protein>
<sequence length="543" mass="59595">MRTPSEQHPETARPRRPLWAGALILLVAAFGCDKPTHPVAQVGRAWVGQPEWTYYLEHHPAATPAVALEDLLRREVAWQQAERRGLLEGENWEAFKVQNRVAVLSRAYLDRQPGAPPLTEAAAKAHFMASNEQRRVVHLVCKTESEAKAALGRIQKGEGFEKVATALSIDPSTASNHGNLGWIKRDQVVQAFADPVFGAKVGELRGPFQSEFGWHVAQVREVKAPTDADFEQNKAALLAGLEEMNQTQRRPAVLAPLRATYPLKADRAVLSIDRTTVPVEGDEKRVAGKVGSKEITLKALKLFMGEAMNVGGASHGLGPETKGKFLDLMADDLRLTLAAEKAGLPKEPGIKAAIWDSERAAAFNLFSQIFLKDYKPQEAELSAHYQAHLEHFRSIGAVKVYLLVADLPETVDQAAREAQKGVPWKQLVDKYAIKESTGQWDAGWLEVSGLQKVLPKEAVVAMLKQPLGSLVGPVPSPEGSMLFKVLERRPGEVLPFKDCLEQVQKDFVKVEGAAVVKRYLDGEGKAGLSVKTFPENLNSPVVR</sequence>
<dbReference type="EMBL" id="BSDC01000003">
    <property type="protein sequence ID" value="GLH67808.1"/>
    <property type="molecule type" value="Genomic_DNA"/>
</dbReference>
<reference evidence="3" key="1">
    <citation type="journal article" date="2023" name="Antonie Van Leeuwenhoek">
        <title>Mesoterricola silvestris gen. nov., sp. nov., Mesoterricola sediminis sp. nov., Geothrix oryzae sp. nov., Geothrix edaphica sp. nov., Geothrix rubra sp. nov., and Geothrix limicola sp. nov., six novel members of Acidobacteriota isolated from soils.</title>
        <authorList>
            <person name="Itoh H."/>
            <person name="Sugisawa Y."/>
            <person name="Mise K."/>
            <person name="Xu Z."/>
            <person name="Kuniyasu M."/>
            <person name="Ushijima N."/>
            <person name="Kawano K."/>
            <person name="Kobayashi E."/>
            <person name="Shiratori Y."/>
            <person name="Masuda Y."/>
            <person name="Senoo K."/>
        </authorList>
    </citation>
    <scope>NUCLEOTIDE SEQUENCE</scope>
    <source>
        <strain evidence="3">Red802</strain>
    </source>
</reference>
<keyword evidence="4" id="KW-1185">Reference proteome</keyword>
<dbReference type="InterPro" id="IPR000297">
    <property type="entry name" value="PPIase_PpiC"/>
</dbReference>
<evidence type="ECO:0000256" key="1">
    <source>
        <dbReference type="PROSITE-ProRule" id="PRU00278"/>
    </source>
</evidence>
<dbReference type="PANTHER" id="PTHR47245">
    <property type="entry name" value="PEPTIDYLPROLYL ISOMERASE"/>
    <property type="match status" value="1"/>
</dbReference>
<dbReference type="Gene3D" id="3.10.50.40">
    <property type="match status" value="2"/>
</dbReference>
<accession>A0ABQ5PZK1</accession>
<feature type="domain" description="PpiC" evidence="2">
    <location>
        <begin position="131"/>
        <end position="221"/>
    </location>
</feature>
<proteinExistence type="predicted"/>
<dbReference type="SUPFAM" id="SSF54534">
    <property type="entry name" value="FKBP-like"/>
    <property type="match status" value="1"/>
</dbReference>
<name>A0ABQ5PZK1_9BACT</name>
<evidence type="ECO:0000259" key="2">
    <source>
        <dbReference type="PROSITE" id="PS50198"/>
    </source>
</evidence>
<evidence type="ECO:0000313" key="3">
    <source>
        <dbReference type="EMBL" id="GLH67808.1"/>
    </source>
</evidence>
<keyword evidence="1" id="KW-0697">Rotamase</keyword>
<evidence type="ECO:0000313" key="4">
    <source>
        <dbReference type="Proteomes" id="UP001165044"/>
    </source>
</evidence>
<keyword evidence="1" id="KW-0413">Isomerase</keyword>
<dbReference type="InterPro" id="IPR046357">
    <property type="entry name" value="PPIase_dom_sf"/>
</dbReference>
<gene>
    <name evidence="3" type="ORF">GETHED_21720</name>
</gene>